<dbReference type="GO" id="GO:0050118">
    <property type="term" value="F:N-acetyldiaminopimelate deacetylase activity"/>
    <property type="evidence" value="ECO:0007669"/>
    <property type="project" value="UniProtKB-ARBA"/>
</dbReference>
<dbReference type="Gene3D" id="3.30.70.360">
    <property type="match status" value="1"/>
</dbReference>
<accession>A0A175RD11</accession>
<dbReference type="PATRIC" id="fig|401562.3.peg.1377"/>
<dbReference type="CDD" id="cd05666">
    <property type="entry name" value="M20_Acy1-like"/>
    <property type="match status" value="1"/>
</dbReference>
<dbReference type="InterPro" id="IPR011650">
    <property type="entry name" value="Peptidase_M20_dimer"/>
</dbReference>
<dbReference type="FunFam" id="3.30.70.360:FF:000001">
    <property type="entry name" value="N-acetyldiaminopimelate deacetylase"/>
    <property type="match status" value="1"/>
</dbReference>
<gene>
    <name evidence="4" type="ORF">NS226_00715</name>
</gene>
<dbReference type="NCBIfam" id="TIGR01891">
    <property type="entry name" value="amidohydrolases"/>
    <property type="match status" value="1"/>
</dbReference>
<dbReference type="RefSeq" id="WP_058633352.1">
    <property type="nucleotide sequence ID" value="NZ_LDPZ01000002.1"/>
</dbReference>
<dbReference type="InterPro" id="IPR017439">
    <property type="entry name" value="Amidohydrolase"/>
</dbReference>
<sequence length="388" mass="40977">MPVSQSLRHAASDLAIWRQTLHAMPELLYEVHDTAAFVAQKLREFGCDEVVAGIGRTGVVGIAHGSAPGRTIALRADMDALPIEEESGVPYASVRAGAMHACGHDGHMTMLLGAARELCAARRFAGTVVFVFQPAEEGGAGARAMIEDGLLERFAIDEVYGMHNLPGLPVGQFAMRPGPIMAATDEFCVKLHGRGGHAAIPHQTLDPILAGSALVQALQQIVSRNTDPLDSLVVSVTQFHAGFAHNVIPESASVSGTVRSLKTATRDFAWARIREIADGIAMAHGLTAENIYSPNYPVTVNDAAKAAFCGDVAAELVGEAAVNRAVAPLMGGEDFSFMLEQRPGAFVFIGNGPSAGLHHPRYDFADAALPFGATYWVALTQKALPLPA</sequence>
<dbReference type="EMBL" id="LDPZ01000002">
    <property type="protein sequence ID" value="KTQ98569.1"/>
    <property type="molecule type" value="Genomic_DNA"/>
</dbReference>
<dbReference type="PIRSF" id="PIRSF005962">
    <property type="entry name" value="Pept_M20D_amidohydro"/>
    <property type="match status" value="1"/>
</dbReference>
<keyword evidence="2" id="KW-0464">Manganese</keyword>
<dbReference type="InterPro" id="IPR002933">
    <property type="entry name" value="Peptidase_M20"/>
</dbReference>
<organism evidence="4 5">
    <name type="scientific">Aureimonas ureilytica</name>
    <dbReference type="NCBI Taxonomy" id="401562"/>
    <lineage>
        <taxon>Bacteria</taxon>
        <taxon>Pseudomonadati</taxon>
        <taxon>Pseudomonadota</taxon>
        <taxon>Alphaproteobacteria</taxon>
        <taxon>Hyphomicrobiales</taxon>
        <taxon>Aurantimonadaceae</taxon>
        <taxon>Aureimonas</taxon>
    </lineage>
</organism>
<dbReference type="SUPFAM" id="SSF55031">
    <property type="entry name" value="Bacterial exopeptidase dimerisation domain"/>
    <property type="match status" value="1"/>
</dbReference>
<dbReference type="InterPro" id="IPR036264">
    <property type="entry name" value="Bact_exopeptidase_dim_dom"/>
</dbReference>
<feature type="binding site" evidence="2">
    <location>
        <position position="137"/>
    </location>
    <ligand>
        <name>Mn(2+)</name>
        <dbReference type="ChEBI" id="CHEBI:29035"/>
        <label>2</label>
    </ligand>
</feature>
<dbReference type="Pfam" id="PF07687">
    <property type="entry name" value="M20_dimer"/>
    <property type="match status" value="1"/>
</dbReference>
<comment type="cofactor">
    <cofactor evidence="2">
        <name>Mn(2+)</name>
        <dbReference type="ChEBI" id="CHEBI:29035"/>
    </cofactor>
    <text evidence="2">The Mn(2+) ion enhances activity.</text>
</comment>
<dbReference type="STRING" id="401562.NS365_09730"/>
<evidence type="ECO:0000313" key="5">
    <source>
        <dbReference type="Proteomes" id="UP000078272"/>
    </source>
</evidence>
<dbReference type="PANTHER" id="PTHR11014:SF63">
    <property type="entry name" value="METALLOPEPTIDASE, PUTATIVE (AFU_ORTHOLOGUE AFUA_6G09600)-RELATED"/>
    <property type="match status" value="1"/>
</dbReference>
<dbReference type="GO" id="GO:0019877">
    <property type="term" value="P:diaminopimelate biosynthetic process"/>
    <property type="evidence" value="ECO:0007669"/>
    <property type="project" value="UniProtKB-ARBA"/>
</dbReference>
<name>A0A175RD11_9HYPH</name>
<reference evidence="4 5" key="1">
    <citation type="journal article" date="2016" name="Front. Microbiol.">
        <title>Genomic Resource of Rice Seed Associated Bacteria.</title>
        <authorList>
            <person name="Midha S."/>
            <person name="Bansal K."/>
            <person name="Sharma S."/>
            <person name="Kumar N."/>
            <person name="Patil P.P."/>
            <person name="Chaudhry V."/>
            <person name="Patil P.B."/>
        </authorList>
    </citation>
    <scope>NUCLEOTIDE SEQUENCE [LARGE SCALE GENOMIC DNA]</scope>
    <source>
        <strain evidence="4 5">NS226</strain>
    </source>
</reference>
<feature type="binding site" evidence="2">
    <location>
        <position position="104"/>
    </location>
    <ligand>
        <name>Mn(2+)</name>
        <dbReference type="ChEBI" id="CHEBI:29035"/>
        <label>2</label>
    </ligand>
</feature>
<evidence type="ECO:0000259" key="3">
    <source>
        <dbReference type="Pfam" id="PF07687"/>
    </source>
</evidence>
<protein>
    <submittedName>
        <fullName evidence="4">Amidohydrolase</fullName>
    </submittedName>
</protein>
<dbReference type="SUPFAM" id="SSF53187">
    <property type="entry name" value="Zn-dependent exopeptidases"/>
    <property type="match status" value="1"/>
</dbReference>
<proteinExistence type="predicted"/>
<dbReference type="AlphaFoldDB" id="A0A175RD11"/>
<dbReference type="Pfam" id="PF01546">
    <property type="entry name" value="Peptidase_M20"/>
    <property type="match status" value="1"/>
</dbReference>
<evidence type="ECO:0000313" key="4">
    <source>
        <dbReference type="EMBL" id="KTQ98569.1"/>
    </source>
</evidence>
<feature type="binding site" evidence="2">
    <location>
        <position position="358"/>
    </location>
    <ligand>
        <name>Mn(2+)</name>
        <dbReference type="ChEBI" id="CHEBI:29035"/>
        <label>2</label>
    </ligand>
</feature>
<feature type="domain" description="Peptidase M20 dimerisation" evidence="3">
    <location>
        <begin position="189"/>
        <end position="278"/>
    </location>
</feature>
<dbReference type="GO" id="GO:0046872">
    <property type="term" value="F:metal ion binding"/>
    <property type="evidence" value="ECO:0007669"/>
    <property type="project" value="UniProtKB-KW"/>
</dbReference>
<dbReference type="Proteomes" id="UP000078272">
    <property type="component" value="Unassembled WGS sequence"/>
</dbReference>
<comment type="caution">
    <text evidence="4">The sequence shown here is derived from an EMBL/GenBank/DDBJ whole genome shotgun (WGS) entry which is preliminary data.</text>
</comment>
<dbReference type="PANTHER" id="PTHR11014">
    <property type="entry name" value="PEPTIDASE M20 FAMILY MEMBER"/>
    <property type="match status" value="1"/>
</dbReference>
<feature type="binding site" evidence="2">
    <location>
        <position position="102"/>
    </location>
    <ligand>
        <name>Mn(2+)</name>
        <dbReference type="ChEBI" id="CHEBI:29035"/>
        <label>2</label>
    </ligand>
</feature>
<evidence type="ECO:0000256" key="2">
    <source>
        <dbReference type="PIRSR" id="PIRSR005962-1"/>
    </source>
</evidence>
<dbReference type="Gene3D" id="3.40.630.10">
    <property type="entry name" value="Zn peptidases"/>
    <property type="match status" value="1"/>
</dbReference>
<dbReference type="OrthoDB" id="9777385at2"/>
<keyword evidence="2" id="KW-0479">Metal-binding</keyword>
<feature type="binding site" evidence="2">
    <location>
        <position position="163"/>
    </location>
    <ligand>
        <name>Mn(2+)</name>
        <dbReference type="ChEBI" id="CHEBI:29035"/>
        <label>2</label>
    </ligand>
</feature>
<keyword evidence="1 4" id="KW-0378">Hydrolase</keyword>
<evidence type="ECO:0000256" key="1">
    <source>
        <dbReference type="ARBA" id="ARBA00022801"/>
    </source>
</evidence>